<evidence type="ECO:0000313" key="8">
    <source>
        <dbReference type="Proteomes" id="UP001519325"/>
    </source>
</evidence>
<dbReference type="InterPro" id="IPR005274">
    <property type="entry name" value="IM_pro_YhjD"/>
</dbReference>
<dbReference type="PANTHER" id="PTHR30213">
    <property type="entry name" value="INNER MEMBRANE PROTEIN YHJD"/>
    <property type="match status" value="1"/>
</dbReference>
<dbReference type="Pfam" id="PF03631">
    <property type="entry name" value="Virul_fac_BrkB"/>
    <property type="match status" value="1"/>
</dbReference>
<dbReference type="EMBL" id="JAGGMR010000001">
    <property type="protein sequence ID" value="MBP2187253.1"/>
    <property type="molecule type" value="Genomic_DNA"/>
</dbReference>
<feature type="transmembrane region" description="Helical" evidence="6">
    <location>
        <begin position="226"/>
        <end position="248"/>
    </location>
</feature>
<comment type="subcellular location">
    <subcellularLocation>
        <location evidence="1">Cell membrane</location>
        <topology evidence="1">Multi-pass membrane protein</topology>
    </subcellularLocation>
</comment>
<evidence type="ECO:0000256" key="6">
    <source>
        <dbReference type="SAM" id="Phobius"/>
    </source>
</evidence>
<keyword evidence="8" id="KW-1185">Reference proteome</keyword>
<evidence type="ECO:0000256" key="5">
    <source>
        <dbReference type="ARBA" id="ARBA00023136"/>
    </source>
</evidence>
<feature type="transmembrane region" description="Helical" evidence="6">
    <location>
        <begin position="191"/>
        <end position="214"/>
    </location>
</feature>
<dbReference type="PIRSF" id="PIRSF035875">
    <property type="entry name" value="RNase_BN"/>
    <property type="match status" value="1"/>
</dbReference>
<reference evidence="7 8" key="1">
    <citation type="submission" date="2021-03" db="EMBL/GenBank/DDBJ databases">
        <title>Sequencing the genomes of 1000 actinobacteria strains.</title>
        <authorList>
            <person name="Klenk H.-P."/>
        </authorList>
    </citation>
    <scope>NUCLEOTIDE SEQUENCE [LARGE SCALE GENOMIC DNA]</scope>
    <source>
        <strain evidence="7 8">DSM 45516</strain>
    </source>
</reference>
<dbReference type="InterPro" id="IPR017039">
    <property type="entry name" value="Virul_fac_BrkB"/>
</dbReference>
<feature type="transmembrane region" description="Helical" evidence="6">
    <location>
        <begin position="104"/>
        <end position="122"/>
    </location>
</feature>
<proteinExistence type="predicted"/>
<protein>
    <submittedName>
        <fullName evidence="7">Membrane protein</fullName>
    </submittedName>
</protein>
<name>A0ABS4Q826_9NOCA</name>
<accession>A0ABS4Q826</accession>
<keyword evidence="3 6" id="KW-0812">Transmembrane</keyword>
<feature type="transmembrane region" description="Helical" evidence="6">
    <location>
        <begin position="260"/>
        <end position="285"/>
    </location>
</feature>
<evidence type="ECO:0000256" key="3">
    <source>
        <dbReference type="ARBA" id="ARBA00022692"/>
    </source>
</evidence>
<feature type="transmembrane region" description="Helical" evidence="6">
    <location>
        <begin position="37"/>
        <end position="65"/>
    </location>
</feature>
<keyword evidence="5 6" id="KW-0472">Membrane</keyword>
<feature type="transmembrane region" description="Helical" evidence="6">
    <location>
        <begin position="151"/>
        <end position="179"/>
    </location>
</feature>
<sequence length="343" mass="36608">MQIDKLRAGIEQRIQARPWLDHLVRAGGRYNRQRGDYYAAGITYFTVLSLFPLLMVAFSIAGFVLHRHPESLVDIQQKVIENIPGEFGDQVNDLIDQAIDSRNAVGILGLLGAVYAGLGWMSNLRAALTEQWDQKTEQGNWALTKLSDFGALLGLALAFAVSLGLSALSSSGLGASLLTKLGLADLPGARLALSLVSLVLALVATWAVFAWIIARLPREPISLASAAKAALIAAVAFEIFKFVASLYLQTVLRSPAGATFGSIIGLMVFSYVTYRIILFATAWAAEASENNPAHTAASTAAVPAPAIIRPRVITPTLPKGTGLALFSAGALTTLLLSAVRRRR</sequence>
<keyword evidence="4 6" id="KW-1133">Transmembrane helix</keyword>
<gene>
    <name evidence="7" type="ORF">BJ987_000154</name>
</gene>
<evidence type="ECO:0000256" key="4">
    <source>
        <dbReference type="ARBA" id="ARBA00022989"/>
    </source>
</evidence>
<evidence type="ECO:0000256" key="1">
    <source>
        <dbReference type="ARBA" id="ARBA00004651"/>
    </source>
</evidence>
<evidence type="ECO:0000256" key="2">
    <source>
        <dbReference type="ARBA" id="ARBA00022475"/>
    </source>
</evidence>
<dbReference type="Proteomes" id="UP001519325">
    <property type="component" value="Unassembled WGS sequence"/>
</dbReference>
<dbReference type="RefSeq" id="WP_307869388.1">
    <property type="nucleotide sequence ID" value="NZ_JAGGMR010000001.1"/>
</dbReference>
<evidence type="ECO:0000313" key="7">
    <source>
        <dbReference type="EMBL" id="MBP2187253.1"/>
    </source>
</evidence>
<dbReference type="NCBIfam" id="TIGR00766">
    <property type="entry name" value="inner membrane protein YhjD"/>
    <property type="match status" value="1"/>
</dbReference>
<comment type="caution">
    <text evidence="7">The sequence shown here is derived from an EMBL/GenBank/DDBJ whole genome shotgun (WGS) entry which is preliminary data.</text>
</comment>
<dbReference type="PANTHER" id="PTHR30213:SF1">
    <property type="entry name" value="INNER MEMBRANE PROTEIN YHJD"/>
    <property type="match status" value="1"/>
</dbReference>
<organism evidence="7 8">
    <name type="scientific">Nocardia goodfellowii</name>
    <dbReference type="NCBI Taxonomy" id="882446"/>
    <lineage>
        <taxon>Bacteria</taxon>
        <taxon>Bacillati</taxon>
        <taxon>Actinomycetota</taxon>
        <taxon>Actinomycetes</taxon>
        <taxon>Mycobacteriales</taxon>
        <taxon>Nocardiaceae</taxon>
        <taxon>Nocardia</taxon>
    </lineage>
</organism>
<keyword evidence="2" id="KW-1003">Cell membrane</keyword>